<keyword evidence="1" id="KW-0732">Signal</keyword>
<feature type="signal peptide" evidence="1">
    <location>
        <begin position="1"/>
        <end position="21"/>
    </location>
</feature>
<proteinExistence type="predicted"/>
<name>A0A2N0WEE9_9GAMM</name>
<evidence type="ECO:0000313" key="2">
    <source>
        <dbReference type="EMBL" id="PKF33264.1"/>
    </source>
</evidence>
<sequence>MKITFIAIVLSFALIPSIAMAEPKFVSNINGSSFAINASNSGSQAYECVYSYSFNHAQGSVASQFSGKFYIEAGVSNISVISRNTDRMISTLDFDYKCTEK</sequence>
<dbReference type="RefSeq" id="WP_101236491.1">
    <property type="nucleotide sequence ID" value="NZ_PISJ01000013.1"/>
</dbReference>
<dbReference type="EMBL" id="PISJ01000013">
    <property type="protein sequence ID" value="PKF33264.1"/>
    <property type="molecule type" value="Genomic_DNA"/>
</dbReference>
<evidence type="ECO:0000256" key="1">
    <source>
        <dbReference type="SAM" id="SignalP"/>
    </source>
</evidence>
<reference evidence="2 3" key="1">
    <citation type="submission" date="2017-12" db="EMBL/GenBank/DDBJ databases">
        <title>Draft Genome sequences of multiple microbial strains isolated from spacecraft associated surfaces.</title>
        <authorList>
            <person name="Seuylemezian A."/>
            <person name="Vaishampayan P."/>
            <person name="Venkateswaran K."/>
        </authorList>
    </citation>
    <scope>NUCLEOTIDE SEQUENCE [LARGE SCALE GENOMIC DNA]</scope>
    <source>
        <strain evidence="2 3">2P01AA</strain>
    </source>
</reference>
<dbReference type="Proteomes" id="UP000233553">
    <property type="component" value="Unassembled WGS sequence"/>
</dbReference>
<organism evidence="2 3">
    <name type="scientific">Acinetobacter proteolyticus</name>
    <dbReference type="NCBI Taxonomy" id="1776741"/>
    <lineage>
        <taxon>Bacteria</taxon>
        <taxon>Pseudomonadati</taxon>
        <taxon>Pseudomonadota</taxon>
        <taxon>Gammaproteobacteria</taxon>
        <taxon>Moraxellales</taxon>
        <taxon>Moraxellaceae</taxon>
        <taxon>Acinetobacter</taxon>
    </lineage>
</organism>
<accession>A0A2N0WEE9</accession>
<comment type="caution">
    <text evidence="2">The sequence shown here is derived from an EMBL/GenBank/DDBJ whole genome shotgun (WGS) entry which is preliminary data.</text>
</comment>
<evidence type="ECO:0000313" key="3">
    <source>
        <dbReference type="Proteomes" id="UP000233553"/>
    </source>
</evidence>
<protein>
    <submittedName>
        <fullName evidence="2">Uncharacterized protein</fullName>
    </submittedName>
</protein>
<gene>
    <name evidence="2" type="ORF">CW311_10615</name>
</gene>
<dbReference type="AlphaFoldDB" id="A0A2N0WEE9"/>
<feature type="chain" id="PRO_5014838952" evidence="1">
    <location>
        <begin position="22"/>
        <end position="101"/>
    </location>
</feature>